<evidence type="ECO:0000259" key="4">
    <source>
        <dbReference type="PROSITE" id="PS50932"/>
    </source>
</evidence>
<dbReference type="Gene3D" id="3.40.50.2300">
    <property type="match status" value="2"/>
</dbReference>
<keyword evidence="6" id="KW-1185">Reference proteome</keyword>
<accession>A0A1V4IQE3</accession>
<dbReference type="SUPFAM" id="SSF53822">
    <property type="entry name" value="Periplasmic binding protein-like I"/>
    <property type="match status" value="1"/>
</dbReference>
<dbReference type="EMBL" id="MZGV01000017">
    <property type="protein sequence ID" value="OPJ62123.1"/>
    <property type="molecule type" value="Genomic_DNA"/>
</dbReference>
<dbReference type="STRING" id="1450648.CLORY_19460"/>
<protein>
    <submittedName>
        <fullName evidence="5">HTH-type transcriptional repressor CytR</fullName>
    </submittedName>
</protein>
<dbReference type="PRINTS" id="PR00036">
    <property type="entry name" value="HTHLACI"/>
</dbReference>
<keyword evidence="3" id="KW-0804">Transcription</keyword>
<dbReference type="SUPFAM" id="SSF47413">
    <property type="entry name" value="lambda repressor-like DNA-binding domains"/>
    <property type="match status" value="1"/>
</dbReference>
<evidence type="ECO:0000256" key="1">
    <source>
        <dbReference type="ARBA" id="ARBA00023015"/>
    </source>
</evidence>
<dbReference type="RefSeq" id="WP_079423740.1">
    <property type="nucleotide sequence ID" value="NZ_MZGV01000017.1"/>
</dbReference>
<dbReference type="CDD" id="cd06267">
    <property type="entry name" value="PBP1_LacI_sugar_binding-like"/>
    <property type="match status" value="1"/>
</dbReference>
<feature type="domain" description="HTH lacI-type" evidence="4">
    <location>
        <begin position="3"/>
        <end position="57"/>
    </location>
</feature>
<organism evidence="5 6">
    <name type="scientific">Clostridium oryzae</name>
    <dbReference type="NCBI Taxonomy" id="1450648"/>
    <lineage>
        <taxon>Bacteria</taxon>
        <taxon>Bacillati</taxon>
        <taxon>Bacillota</taxon>
        <taxon>Clostridia</taxon>
        <taxon>Eubacteriales</taxon>
        <taxon>Clostridiaceae</taxon>
        <taxon>Clostridium</taxon>
    </lineage>
</organism>
<dbReference type="InterPro" id="IPR010982">
    <property type="entry name" value="Lambda_DNA-bd_dom_sf"/>
</dbReference>
<name>A0A1V4IQE3_9CLOT</name>
<dbReference type="InterPro" id="IPR000843">
    <property type="entry name" value="HTH_LacI"/>
</dbReference>
<gene>
    <name evidence="5" type="primary">cytR_2</name>
    <name evidence="5" type="ORF">CLORY_19460</name>
</gene>
<dbReference type="PROSITE" id="PS50932">
    <property type="entry name" value="HTH_LACI_2"/>
    <property type="match status" value="1"/>
</dbReference>
<evidence type="ECO:0000313" key="6">
    <source>
        <dbReference type="Proteomes" id="UP000190080"/>
    </source>
</evidence>
<proteinExistence type="predicted"/>
<dbReference type="InterPro" id="IPR046335">
    <property type="entry name" value="LacI/GalR-like_sensor"/>
</dbReference>
<keyword evidence="2" id="KW-0238">DNA-binding</keyword>
<dbReference type="InterPro" id="IPR028082">
    <property type="entry name" value="Peripla_BP_I"/>
</dbReference>
<dbReference type="GO" id="GO:0003700">
    <property type="term" value="F:DNA-binding transcription factor activity"/>
    <property type="evidence" value="ECO:0007669"/>
    <property type="project" value="TreeGrafter"/>
</dbReference>
<dbReference type="Gene3D" id="1.10.260.40">
    <property type="entry name" value="lambda repressor-like DNA-binding domains"/>
    <property type="match status" value="1"/>
</dbReference>
<dbReference type="PANTHER" id="PTHR30146">
    <property type="entry name" value="LACI-RELATED TRANSCRIPTIONAL REPRESSOR"/>
    <property type="match status" value="1"/>
</dbReference>
<dbReference type="OrthoDB" id="9796186at2"/>
<dbReference type="SMART" id="SM00354">
    <property type="entry name" value="HTH_LACI"/>
    <property type="match status" value="1"/>
</dbReference>
<keyword evidence="1" id="KW-0805">Transcription regulation</keyword>
<dbReference type="Proteomes" id="UP000190080">
    <property type="component" value="Unassembled WGS sequence"/>
</dbReference>
<dbReference type="AlphaFoldDB" id="A0A1V4IQE3"/>
<dbReference type="CDD" id="cd01392">
    <property type="entry name" value="HTH_LacI"/>
    <property type="match status" value="1"/>
</dbReference>
<evidence type="ECO:0000256" key="2">
    <source>
        <dbReference type="ARBA" id="ARBA00023125"/>
    </source>
</evidence>
<sequence length="339" mass="37945">MAVTIKDIAKIAGVNHSTVSRSLNDSPLVAKETKKRILKIAKDMGFEFNANARGLKSSKTKTIALIHISGFTGFDVNMFFMNIQNNVCSIFESKGYDVISTTAKNQFNGESNIKKLISSNKVDGFIVCDDLIQQDDMKLLENCNLPFLFLHQRPKEKTSIKFEYFGTDHFKGGYIATKHLIEQQRKNIICISFNSGEFDQRTDGMKQAMKDNGIEPHNAKVFIGDLSFSAGERIIIENRNLLSSIDAIFAQSDLMALGAVSQLLKYKIKVPEDIAVIGYDDIELSHILTPKLSTIHQPIQELSSFACERLLMQLQNGKNNDSAEKILEPSLVIRETTNL</sequence>
<evidence type="ECO:0000256" key="3">
    <source>
        <dbReference type="ARBA" id="ARBA00023163"/>
    </source>
</evidence>
<comment type="caution">
    <text evidence="5">The sequence shown here is derived from an EMBL/GenBank/DDBJ whole genome shotgun (WGS) entry which is preliminary data.</text>
</comment>
<dbReference type="Pfam" id="PF13377">
    <property type="entry name" value="Peripla_BP_3"/>
    <property type="match status" value="1"/>
</dbReference>
<dbReference type="Pfam" id="PF00356">
    <property type="entry name" value="LacI"/>
    <property type="match status" value="1"/>
</dbReference>
<dbReference type="PANTHER" id="PTHR30146:SF109">
    <property type="entry name" value="HTH-TYPE TRANSCRIPTIONAL REGULATOR GALS"/>
    <property type="match status" value="1"/>
</dbReference>
<reference evidence="5 6" key="1">
    <citation type="submission" date="2017-03" db="EMBL/GenBank/DDBJ databases">
        <title>Genome sequence of Clostridium oryzae DSM 28571.</title>
        <authorList>
            <person name="Poehlein A."/>
            <person name="Daniel R."/>
        </authorList>
    </citation>
    <scope>NUCLEOTIDE SEQUENCE [LARGE SCALE GENOMIC DNA]</scope>
    <source>
        <strain evidence="5 6">DSM 28571</strain>
    </source>
</reference>
<dbReference type="GO" id="GO:0000976">
    <property type="term" value="F:transcription cis-regulatory region binding"/>
    <property type="evidence" value="ECO:0007669"/>
    <property type="project" value="TreeGrafter"/>
</dbReference>
<evidence type="ECO:0000313" key="5">
    <source>
        <dbReference type="EMBL" id="OPJ62123.1"/>
    </source>
</evidence>